<evidence type="ECO:0000313" key="3">
    <source>
        <dbReference type="Proteomes" id="UP000807306"/>
    </source>
</evidence>
<dbReference type="OrthoDB" id="2129491at2759"/>
<feature type="region of interest" description="Disordered" evidence="1">
    <location>
        <begin position="40"/>
        <end position="63"/>
    </location>
</feature>
<feature type="compositionally biased region" description="Polar residues" evidence="1">
    <location>
        <begin position="40"/>
        <end position="57"/>
    </location>
</feature>
<gene>
    <name evidence="2" type="ORF">CPB83DRAFT_841244</name>
</gene>
<evidence type="ECO:0000256" key="1">
    <source>
        <dbReference type="SAM" id="MobiDB-lite"/>
    </source>
</evidence>
<dbReference type="EMBL" id="MU158054">
    <property type="protein sequence ID" value="KAF9521469.1"/>
    <property type="molecule type" value="Genomic_DNA"/>
</dbReference>
<proteinExistence type="predicted"/>
<feature type="compositionally biased region" description="Low complexity" evidence="1">
    <location>
        <begin position="193"/>
        <end position="203"/>
    </location>
</feature>
<reference evidence="2" key="1">
    <citation type="submission" date="2020-11" db="EMBL/GenBank/DDBJ databases">
        <authorList>
            <consortium name="DOE Joint Genome Institute"/>
            <person name="Ahrendt S."/>
            <person name="Riley R."/>
            <person name="Andreopoulos W."/>
            <person name="Labutti K."/>
            <person name="Pangilinan J."/>
            <person name="Ruiz-Duenas F.J."/>
            <person name="Barrasa J.M."/>
            <person name="Sanchez-Garcia M."/>
            <person name="Camarero S."/>
            <person name="Miyauchi S."/>
            <person name="Serrano A."/>
            <person name="Linde D."/>
            <person name="Babiker R."/>
            <person name="Drula E."/>
            <person name="Ayuso-Fernandez I."/>
            <person name="Pacheco R."/>
            <person name="Padilla G."/>
            <person name="Ferreira P."/>
            <person name="Barriuso J."/>
            <person name="Kellner H."/>
            <person name="Castanera R."/>
            <person name="Alfaro M."/>
            <person name="Ramirez L."/>
            <person name="Pisabarro A.G."/>
            <person name="Kuo A."/>
            <person name="Tritt A."/>
            <person name="Lipzen A."/>
            <person name="He G."/>
            <person name="Yan M."/>
            <person name="Ng V."/>
            <person name="Cullen D."/>
            <person name="Martin F."/>
            <person name="Rosso M.-N."/>
            <person name="Henrissat B."/>
            <person name="Hibbett D."/>
            <person name="Martinez A.T."/>
            <person name="Grigoriev I.V."/>
        </authorList>
    </citation>
    <scope>NUCLEOTIDE SEQUENCE</scope>
    <source>
        <strain evidence="2">CBS 506.95</strain>
    </source>
</reference>
<keyword evidence="3" id="KW-1185">Reference proteome</keyword>
<dbReference type="AlphaFoldDB" id="A0A9P6E2J9"/>
<name>A0A9P6E2J9_9AGAR</name>
<sequence length="260" mass="28189">MPPVAPVAPPQASVTYLIPANLRSLMASLVKSEVLSMPAASTPTAQVTSTSASSKQEGASAVKDVNTREYGKLSLSETTTFVEHSPFTYLNSPFNFKQRRRIVELLYEQQTSSNSKVDQGRCHSQSSFTSLEDWLDDASGSEKGKRHAHSSSLAPTKIYPSTCHAVAARLRPEKQKSNRSAKPEVYPMHAVQSSTLRLTSSTSHLRKSESKSPPQLIPSDSKVAGVKRKVDHDDSNLLEDGIDTPPFKKLAPSSAPIPSS</sequence>
<organism evidence="2 3">
    <name type="scientific">Crepidotus variabilis</name>
    <dbReference type="NCBI Taxonomy" id="179855"/>
    <lineage>
        <taxon>Eukaryota</taxon>
        <taxon>Fungi</taxon>
        <taxon>Dikarya</taxon>
        <taxon>Basidiomycota</taxon>
        <taxon>Agaricomycotina</taxon>
        <taxon>Agaricomycetes</taxon>
        <taxon>Agaricomycetidae</taxon>
        <taxon>Agaricales</taxon>
        <taxon>Agaricineae</taxon>
        <taxon>Crepidotaceae</taxon>
        <taxon>Crepidotus</taxon>
    </lineage>
</organism>
<dbReference type="Proteomes" id="UP000807306">
    <property type="component" value="Unassembled WGS sequence"/>
</dbReference>
<feature type="region of interest" description="Disordered" evidence="1">
    <location>
        <begin position="170"/>
        <end position="260"/>
    </location>
</feature>
<evidence type="ECO:0000313" key="2">
    <source>
        <dbReference type="EMBL" id="KAF9521469.1"/>
    </source>
</evidence>
<comment type="caution">
    <text evidence="2">The sequence shown here is derived from an EMBL/GenBank/DDBJ whole genome shotgun (WGS) entry which is preliminary data.</text>
</comment>
<accession>A0A9P6E2J9</accession>
<feature type="region of interest" description="Disordered" evidence="1">
    <location>
        <begin position="137"/>
        <end position="156"/>
    </location>
</feature>
<protein>
    <submittedName>
        <fullName evidence="2">Uncharacterized protein</fullName>
    </submittedName>
</protein>